<feature type="chain" id="PRO_5021264065" evidence="1">
    <location>
        <begin position="22"/>
        <end position="49"/>
    </location>
</feature>
<keyword evidence="1" id="KW-0732">Signal</keyword>
<dbReference type="Proteomes" id="UP000298390">
    <property type="component" value="Unassembled WGS sequence"/>
</dbReference>
<gene>
    <name evidence="2" type="ORF">EVJ58_g7948</name>
</gene>
<sequence length="49" mass="5330">MQARTSLFALAVLLLVALSQAAAVITPEKRVADPMNTNEDDLVRVRAHI</sequence>
<evidence type="ECO:0000313" key="2">
    <source>
        <dbReference type="EMBL" id="TFY55919.1"/>
    </source>
</evidence>
<accession>A0A4Y9Y536</accession>
<dbReference type="AlphaFoldDB" id="A0A4Y9Y536"/>
<evidence type="ECO:0000256" key="1">
    <source>
        <dbReference type="SAM" id="SignalP"/>
    </source>
</evidence>
<feature type="signal peptide" evidence="1">
    <location>
        <begin position="1"/>
        <end position="21"/>
    </location>
</feature>
<proteinExistence type="predicted"/>
<protein>
    <submittedName>
        <fullName evidence="2">Uncharacterized protein</fullName>
    </submittedName>
</protein>
<comment type="caution">
    <text evidence="2">The sequence shown here is derived from an EMBL/GenBank/DDBJ whole genome shotgun (WGS) entry which is preliminary data.</text>
</comment>
<reference evidence="2 3" key="1">
    <citation type="submission" date="2019-01" db="EMBL/GenBank/DDBJ databases">
        <title>Genome sequencing of the rare red list fungi Fomitopsis rosea.</title>
        <authorList>
            <person name="Buettner E."/>
            <person name="Kellner H."/>
        </authorList>
    </citation>
    <scope>NUCLEOTIDE SEQUENCE [LARGE SCALE GENOMIC DNA]</scope>
    <source>
        <strain evidence="2 3">DSM 105464</strain>
    </source>
</reference>
<evidence type="ECO:0000313" key="3">
    <source>
        <dbReference type="Proteomes" id="UP000298390"/>
    </source>
</evidence>
<name>A0A4Y9Y536_9APHY</name>
<organism evidence="2 3">
    <name type="scientific">Rhodofomes roseus</name>
    <dbReference type="NCBI Taxonomy" id="34475"/>
    <lineage>
        <taxon>Eukaryota</taxon>
        <taxon>Fungi</taxon>
        <taxon>Dikarya</taxon>
        <taxon>Basidiomycota</taxon>
        <taxon>Agaricomycotina</taxon>
        <taxon>Agaricomycetes</taxon>
        <taxon>Polyporales</taxon>
        <taxon>Rhodofomes</taxon>
    </lineage>
</organism>
<dbReference type="EMBL" id="SEKV01000549">
    <property type="protein sequence ID" value="TFY55919.1"/>
    <property type="molecule type" value="Genomic_DNA"/>
</dbReference>